<dbReference type="InterPro" id="IPR005025">
    <property type="entry name" value="FMN_Rdtase-like_dom"/>
</dbReference>
<reference evidence="6 7" key="1">
    <citation type="submission" date="2021-11" db="EMBL/GenBank/DDBJ databases">
        <title>Aliifidinibius sp. nov., a new bacterium isolated from saline soil.</title>
        <authorList>
            <person name="Galisteo C."/>
            <person name="De La Haba R."/>
            <person name="Sanchez-Porro C."/>
            <person name="Ventosa A."/>
        </authorList>
    </citation>
    <scope>NUCLEOTIDE SEQUENCE [LARGE SCALE GENOMIC DNA]</scope>
    <source>
        <strain evidence="6 7">KACC 190600</strain>
    </source>
</reference>
<evidence type="ECO:0000313" key="7">
    <source>
        <dbReference type="Proteomes" id="UP001207337"/>
    </source>
</evidence>
<sequence>MSDLLGIVGSVSTPSKTRAAIEISLQAAENEFDVNTEILHLAEYDLDIADGRKLDEYTGDTADALNLIINSSAFLIGTPVYRGSYSGALKNLFDLIPRGQWQSDEAPLEDRPIGLIATGATDHHYLSISHELEPIASFFGSHQVGSGVYVNSSQFDDHQVTDKEIIARLETLGKATIELSKAVDNAQYLSQLGPQF</sequence>
<evidence type="ECO:0000256" key="2">
    <source>
        <dbReference type="ARBA" id="ARBA00022630"/>
    </source>
</evidence>
<feature type="domain" description="NADPH-dependent FMN reductase-like" evidence="5">
    <location>
        <begin position="4"/>
        <end position="152"/>
    </location>
</feature>
<dbReference type="Proteomes" id="UP001207337">
    <property type="component" value="Unassembled WGS sequence"/>
</dbReference>
<dbReference type="PANTHER" id="PTHR43408:SF2">
    <property type="entry name" value="FMN REDUCTASE (NADPH)"/>
    <property type="match status" value="1"/>
</dbReference>
<accession>A0ABT3Q2K7</accession>
<dbReference type="PANTHER" id="PTHR43408">
    <property type="entry name" value="FMN REDUCTASE (NADPH)"/>
    <property type="match status" value="1"/>
</dbReference>
<keyword evidence="2" id="KW-0285">Flavoprotein</keyword>
<proteinExistence type="inferred from homology"/>
<dbReference type="InterPro" id="IPR051814">
    <property type="entry name" value="NAD(P)H-dep_FMN_reductase"/>
</dbReference>
<keyword evidence="4" id="KW-0560">Oxidoreductase</keyword>
<dbReference type="RefSeq" id="WP_265791570.1">
    <property type="nucleotide sequence ID" value="NZ_BAABRS010000005.1"/>
</dbReference>
<dbReference type="Pfam" id="PF03358">
    <property type="entry name" value="FMN_red"/>
    <property type="match status" value="1"/>
</dbReference>
<evidence type="ECO:0000313" key="6">
    <source>
        <dbReference type="EMBL" id="MCW9714344.1"/>
    </source>
</evidence>
<dbReference type="EMBL" id="JAJNDC010000005">
    <property type="protein sequence ID" value="MCW9714344.1"/>
    <property type="molecule type" value="Genomic_DNA"/>
</dbReference>
<gene>
    <name evidence="6" type="ORF">LQ318_15655</name>
</gene>
<keyword evidence="3" id="KW-0288">FMN</keyword>
<keyword evidence="7" id="KW-1185">Reference proteome</keyword>
<dbReference type="SUPFAM" id="SSF52218">
    <property type="entry name" value="Flavoproteins"/>
    <property type="match status" value="1"/>
</dbReference>
<dbReference type="InterPro" id="IPR029039">
    <property type="entry name" value="Flavoprotein-like_sf"/>
</dbReference>
<name>A0ABT3Q2K7_9BACT</name>
<organism evidence="6 7">
    <name type="scientific">Fodinibius salicampi</name>
    <dbReference type="NCBI Taxonomy" id="1920655"/>
    <lineage>
        <taxon>Bacteria</taxon>
        <taxon>Pseudomonadati</taxon>
        <taxon>Balneolota</taxon>
        <taxon>Balneolia</taxon>
        <taxon>Balneolales</taxon>
        <taxon>Balneolaceae</taxon>
        <taxon>Fodinibius</taxon>
    </lineage>
</organism>
<evidence type="ECO:0000256" key="4">
    <source>
        <dbReference type="ARBA" id="ARBA00023002"/>
    </source>
</evidence>
<evidence type="ECO:0000259" key="5">
    <source>
        <dbReference type="Pfam" id="PF03358"/>
    </source>
</evidence>
<protein>
    <submittedName>
        <fullName evidence="6">NAD(P)H-dependent oxidoreductase</fullName>
    </submittedName>
</protein>
<comment type="similarity">
    <text evidence="1">Belongs to the SsuE family.</text>
</comment>
<comment type="caution">
    <text evidence="6">The sequence shown here is derived from an EMBL/GenBank/DDBJ whole genome shotgun (WGS) entry which is preliminary data.</text>
</comment>
<evidence type="ECO:0000256" key="3">
    <source>
        <dbReference type="ARBA" id="ARBA00022643"/>
    </source>
</evidence>
<evidence type="ECO:0000256" key="1">
    <source>
        <dbReference type="ARBA" id="ARBA00005990"/>
    </source>
</evidence>
<dbReference type="Gene3D" id="3.40.50.360">
    <property type="match status" value="1"/>
</dbReference>